<dbReference type="STRING" id="86630.A0A367KFT7"/>
<dbReference type="GO" id="GO:0046872">
    <property type="term" value="F:metal ion binding"/>
    <property type="evidence" value="ECO:0007669"/>
    <property type="project" value="UniProtKB-KW"/>
</dbReference>
<dbReference type="InterPro" id="IPR021891">
    <property type="entry name" value="Telomerase_RBD"/>
</dbReference>
<proteinExistence type="inferred from homology"/>
<evidence type="ECO:0000256" key="10">
    <source>
        <dbReference type="ARBA" id="ARBA00022918"/>
    </source>
</evidence>
<dbReference type="Pfam" id="PF12009">
    <property type="entry name" value="Telomerase_RBD"/>
    <property type="match status" value="1"/>
</dbReference>
<comment type="function">
    <text evidence="13">Telomerase is a ribonucleoprotein enzyme essential for the replication of chromosome termini in most eukaryotes. It elongates telomeres. It is a reverse transcriptase that adds simple sequence repeats to chromosome ends by copying a template sequence within the RNA component of the enzyme.</text>
</comment>
<dbReference type="CDD" id="cd01648">
    <property type="entry name" value="TERT"/>
    <property type="match status" value="1"/>
</dbReference>
<sequence>MHKLPKYFYSSFERIQNLKEYFGDALDLRNNHELLTLAKRIVIITPHDRKYYSAMWQKDPHYNRTIVLELNKFLDELQCFAVRQQNLLHVLFVSRSLSLTGECTNTAMNEFKTNKAWAQLFEQVGPRAFGELILDHIVITRLSSGGYFQISGYPISSLPKPKIKKKNSKRKRASEESKDGAIAHPSKRPRLSRRHKKKLKIAEQKQEEKHTAKQPIPDELFIDRKSIRCILSETKDIDGELMTRSSDNDRDLKEKIVGFLKHIFPEEFSTKNRKASIHSRRFLQKYQSIHRIASSIYKRHHRNKPHHLFNTICPRKEFDGDVMDMALPHGKVILFIKTQLKKVFPLEFWGSQHNFDVICRAVKCYVNRNMYEKLSLSEVLHRFKTKDCKWLYTQSTEKMPLSASQKGHSLLTQALRWVFHGYIAVLIRQLIYVTPFSGEQTKLFYFRKDIWCKISDRFLKKVVNQEFYKPIDTHALHTIKLGISRTKLIPKKNGFRLIANMKRTITFTGTNGLEQGSINKKLSPALPIFKFEQQQPSLSGSAVTTGQLFERLREYKQKMRERMQHGLVQEKLYFVKIDIANCYDTLDQDLLVKILENILDSKEYIYKYLELWRGFSLNSMKKVVGTPDKIKTIDFCSREIRSKKKDFIIVDMNQGYTKRGSEILRLVKESIKNDVLKIGDKYYRRQRGISQGSCLSNALCNFFLGEFEKHKLGFFKKDRDDLLFRFVDDFIYITPSKEHAQQFYQTMVTGLADYGITVNEEKCLSNLEDDMDEFPWLGYRFNTRNLNVHLDLANATYLDLVSTVTVDYVGNIEKTLLNSQVRNIKMKMNNILIHTDLNTIRAISRNFKDIFYLSARRLEIQTSKLYKSPRRFFNPQSILNTIIKTANVVEKSIPKTLKKEKVMINYFVIYWMVFRKKQMYKEICDGLEWEMRGRKLFEQSI</sequence>
<feature type="compositionally biased region" description="Basic residues" evidence="14">
    <location>
        <begin position="185"/>
        <end position="199"/>
    </location>
</feature>
<dbReference type="OrthoDB" id="2289814at2759"/>
<reference evidence="16 17" key="1">
    <citation type="journal article" date="2018" name="G3 (Bethesda)">
        <title>Phylogenetic and Phylogenomic Definition of Rhizopus Species.</title>
        <authorList>
            <person name="Gryganskyi A.P."/>
            <person name="Golan J."/>
            <person name="Dolatabadi S."/>
            <person name="Mondo S."/>
            <person name="Robb S."/>
            <person name="Idnurm A."/>
            <person name="Muszewska A."/>
            <person name="Steczkiewicz K."/>
            <person name="Masonjones S."/>
            <person name="Liao H.L."/>
            <person name="Gajdeczka M.T."/>
            <person name="Anike F."/>
            <person name="Vuek A."/>
            <person name="Anishchenko I.M."/>
            <person name="Voigt K."/>
            <person name="de Hoog G.S."/>
            <person name="Smith M.E."/>
            <person name="Heitman J."/>
            <person name="Vilgalys R."/>
            <person name="Stajich J.E."/>
        </authorList>
    </citation>
    <scope>NUCLEOTIDE SEQUENCE [LARGE SCALE GENOMIC DNA]</scope>
    <source>
        <strain evidence="16 17">CBS 357.93</strain>
    </source>
</reference>
<organism evidence="16 17">
    <name type="scientific">Rhizopus azygosporus</name>
    <name type="common">Rhizopus microsporus var. azygosporus</name>
    <dbReference type="NCBI Taxonomy" id="86630"/>
    <lineage>
        <taxon>Eukaryota</taxon>
        <taxon>Fungi</taxon>
        <taxon>Fungi incertae sedis</taxon>
        <taxon>Mucoromycota</taxon>
        <taxon>Mucoromycotina</taxon>
        <taxon>Mucoromycetes</taxon>
        <taxon>Mucorales</taxon>
        <taxon>Mucorineae</taxon>
        <taxon>Rhizopodaceae</taxon>
        <taxon>Rhizopus</taxon>
    </lineage>
</organism>
<evidence type="ECO:0000256" key="8">
    <source>
        <dbReference type="ARBA" id="ARBA00022842"/>
    </source>
</evidence>
<dbReference type="GO" id="GO:0003720">
    <property type="term" value="F:telomerase activity"/>
    <property type="evidence" value="ECO:0007669"/>
    <property type="project" value="InterPro"/>
</dbReference>
<keyword evidence="5 13" id="KW-0808">Transferase</keyword>
<dbReference type="GO" id="GO:0042162">
    <property type="term" value="F:telomeric DNA binding"/>
    <property type="evidence" value="ECO:0007669"/>
    <property type="project" value="TreeGrafter"/>
</dbReference>
<protein>
    <recommendedName>
        <fullName evidence="3 13">Telomerase reverse transcriptase</fullName>
        <ecNumber evidence="2 13">2.7.7.49</ecNumber>
    </recommendedName>
    <alternativeName>
        <fullName evidence="13">Telomerase catalytic subunit</fullName>
    </alternativeName>
</protein>
<evidence type="ECO:0000256" key="7">
    <source>
        <dbReference type="ARBA" id="ARBA00022723"/>
    </source>
</evidence>
<feature type="domain" description="Reverse transcriptase" evidence="15">
    <location>
        <begin position="470"/>
        <end position="781"/>
    </location>
</feature>
<comment type="similarity">
    <text evidence="1 13">Belongs to the reverse transcriptase family. Telomerase subfamily.</text>
</comment>
<dbReference type="Proteomes" id="UP000252139">
    <property type="component" value="Unassembled WGS sequence"/>
</dbReference>
<dbReference type="GO" id="GO:0007004">
    <property type="term" value="P:telomere maintenance via telomerase"/>
    <property type="evidence" value="ECO:0007669"/>
    <property type="project" value="TreeGrafter"/>
</dbReference>
<dbReference type="PANTHER" id="PTHR12066">
    <property type="entry name" value="TELOMERASE REVERSE TRANSCRIPTASE"/>
    <property type="match status" value="1"/>
</dbReference>
<evidence type="ECO:0000256" key="13">
    <source>
        <dbReference type="RuleBase" id="RU365061"/>
    </source>
</evidence>
<evidence type="ECO:0000256" key="4">
    <source>
        <dbReference type="ARBA" id="ARBA00022454"/>
    </source>
</evidence>
<dbReference type="EC" id="2.7.7.49" evidence="2 13"/>
<dbReference type="InterPro" id="IPR000477">
    <property type="entry name" value="RT_dom"/>
</dbReference>
<dbReference type="GO" id="GO:0000333">
    <property type="term" value="C:telomerase catalytic core complex"/>
    <property type="evidence" value="ECO:0007669"/>
    <property type="project" value="TreeGrafter"/>
</dbReference>
<dbReference type="EMBL" id="PJQL01000025">
    <property type="protein sequence ID" value="RCI01094.1"/>
    <property type="molecule type" value="Genomic_DNA"/>
</dbReference>
<keyword evidence="8 13" id="KW-0460">Magnesium</keyword>
<feature type="compositionally biased region" description="Basic residues" evidence="14">
    <location>
        <begin position="161"/>
        <end position="172"/>
    </location>
</feature>
<evidence type="ECO:0000256" key="1">
    <source>
        <dbReference type="ARBA" id="ARBA00008001"/>
    </source>
</evidence>
<dbReference type="AlphaFoldDB" id="A0A367KFT7"/>
<dbReference type="SMART" id="SM00975">
    <property type="entry name" value="Telomerase_RBD"/>
    <property type="match status" value="1"/>
</dbReference>
<evidence type="ECO:0000259" key="15">
    <source>
        <dbReference type="PROSITE" id="PS50878"/>
    </source>
</evidence>
<dbReference type="Gene3D" id="1.10.132.70">
    <property type="match status" value="1"/>
</dbReference>
<evidence type="ECO:0000256" key="11">
    <source>
        <dbReference type="ARBA" id="ARBA00023242"/>
    </source>
</evidence>
<evidence type="ECO:0000256" key="12">
    <source>
        <dbReference type="ARBA" id="ARBA00048173"/>
    </source>
</evidence>
<keyword evidence="9 13" id="KW-0779">Telomere</keyword>
<evidence type="ECO:0000256" key="5">
    <source>
        <dbReference type="ARBA" id="ARBA00022679"/>
    </source>
</evidence>
<feature type="region of interest" description="Disordered" evidence="14">
    <location>
        <begin position="159"/>
        <end position="214"/>
    </location>
</feature>
<dbReference type="GO" id="GO:0000781">
    <property type="term" value="C:chromosome, telomeric region"/>
    <property type="evidence" value="ECO:0007669"/>
    <property type="project" value="UniProtKB-SubCell"/>
</dbReference>
<evidence type="ECO:0000256" key="6">
    <source>
        <dbReference type="ARBA" id="ARBA00022695"/>
    </source>
</evidence>
<comment type="caution">
    <text evidence="16">The sequence shown here is derived from an EMBL/GenBank/DDBJ whole genome shotgun (WGS) entry which is preliminary data.</text>
</comment>
<accession>A0A367KFT7</accession>
<evidence type="ECO:0000256" key="3">
    <source>
        <dbReference type="ARBA" id="ARBA00016182"/>
    </source>
</evidence>
<evidence type="ECO:0000313" key="16">
    <source>
        <dbReference type="EMBL" id="RCI01094.1"/>
    </source>
</evidence>
<dbReference type="PROSITE" id="PS50878">
    <property type="entry name" value="RT_POL"/>
    <property type="match status" value="1"/>
</dbReference>
<keyword evidence="4 13" id="KW-0158">Chromosome</keyword>
<dbReference type="SUPFAM" id="SSF56672">
    <property type="entry name" value="DNA/RNA polymerases"/>
    <property type="match status" value="1"/>
</dbReference>
<keyword evidence="6 13" id="KW-0548">Nucleotidyltransferase</keyword>
<comment type="catalytic activity">
    <reaction evidence="12 13">
        <text>DNA(n) + a 2'-deoxyribonucleoside 5'-triphosphate = DNA(n+1) + diphosphate</text>
        <dbReference type="Rhea" id="RHEA:22508"/>
        <dbReference type="Rhea" id="RHEA-COMP:17339"/>
        <dbReference type="Rhea" id="RHEA-COMP:17340"/>
        <dbReference type="ChEBI" id="CHEBI:33019"/>
        <dbReference type="ChEBI" id="CHEBI:61560"/>
        <dbReference type="ChEBI" id="CHEBI:173112"/>
        <dbReference type="EC" id="2.7.7.49"/>
    </reaction>
</comment>
<dbReference type="Gene3D" id="3.30.70.2630">
    <property type="match status" value="1"/>
</dbReference>
<name>A0A367KFT7_RHIAZ</name>
<dbReference type="Pfam" id="PF00078">
    <property type="entry name" value="RVT_1"/>
    <property type="match status" value="1"/>
</dbReference>
<dbReference type="GO" id="GO:0070034">
    <property type="term" value="F:telomerase RNA binding"/>
    <property type="evidence" value="ECO:0007669"/>
    <property type="project" value="TreeGrafter"/>
</dbReference>
<keyword evidence="7 13" id="KW-0479">Metal-binding</keyword>
<dbReference type="InterPro" id="IPR043502">
    <property type="entry name" value="DNA/RNA_pol_sf"/>
</dbReference>
<evidence type="ECO:0000256" key="14">
    <source>
        <dbReference type="SAM" id="MobiDB-lite"/>
    </source>
</evidence>
<dbReference type="PRINTS" id="PR01365">
    <property type="entry name" value="TELOMERASERT"/>
</dbReference>
<dbReference type="PANTHER" id="PTHR12066:SF0">
    <property type="entry name" value="TELOMERASE REVERSE TRANSCRIPTASE"/>
    <property type="match status" value="1"/>
</dbReference>
<evidence type="ECO:0000256" key="2">
    <source>
        <dbReference type="ARBA" id="ARBA00012493"/>
    </source>
</evidence>
<feature type="compositionally biased region" description="Basic and acidic residues" evidence="14">
    <location>
        <begin position="200"/>
        <end position="211"/>
    </location>
</feature>
<keyword evidence="17" id="KW-1185">Reference proteome</keyword>
<keyword evidence="10 13" id="KW-0695">RNA-directed DNA polymerase</keyword>
<gene>
    <name evidence="16" type="ORF">CU097_006388</name>
</gene>
<comment type="subcellular location">
    <subcellularLocation>
        <location evidence="13">Nucleus</location>
    </subcellularLocation>
    <subcellularLocation>
        <location evidence="13">Chromosome</location>
        <location evidence="13">Telomere</location>
    </subcellularLocation>
</comment>
<evidence type="ECO:0000256" key="9">
    <source>
        <dbReference type="ARBA" id="ARBA00022895"/>
    </source>
</evidence>
<keyword evidence="11 13" id="KW-0539">Nucleus</keyword>
<evidence type="ECO:0000313" key="17">
    <source>
        <dbReference type="Proteomes" id="UP000252139"/>
    </source>
</evidence>
<dbReference type="InterPro" id="IPR003545">
    <property type="entry name" value="Telomerase_RT"/>
</dbReference>